<evidence type="ECO:0000256" key="2">
    <source>
        <dbReference type="SAM" id="Coils"/>
    </source>
</evidence>
<evidence type="ECO:0000313" key="6">
    <source>
        <dbReference type="Proteomes" id="UP000703269"/>
    </source>
</evidence>
<feature type="transmembrane region" description="Helical" evidence="3">
    <location>
        <begin position="148"/>
        <end position="170"/>
    </location>
</feature>
<keyword evidence="6" id="KW-1185">Reference proteome</keyword>
<dbReference type="Proteomes" id="UP000703269">
    <property type="component" value="Unassembled WGS sequence"/>
</dbReference>
<gene>
    <name evidence="5" type="ORF">PsYK624_014600</name>
</gene>
<dbReference type="SMART" id="SM00271">
    <property type="entry name" value="DnaJ"/>
    <property type="match status" value="1"/>
</dbReference>
<evidence type="ECO:0000256" key="1">
    <source>
        <dbReference type="ARBA" id="ARBA00023186"/>
    </source>
</evidence>
<evidence type="ECO:0000313" key="5">
    <source>
        <dbReference type="EMBL" id="GJE85381.1"/>
    </source>
</evidence>
<sequence length="231" mass="27050">MNRISQQVRFASTSTHPYPWPAHTRPTPWQIFHLPPGASQKDIKSRYYELVRVHHPDSPRGRDVPSAVRHARFQSLTTAYDTLRGKRIPHATAGNPRGWDPAMDELLRRRRYQHMHQNAWHDPWDQGFGAAQHDWHASSVDDEWKDKVIICVGLFSVVLSLAPVMIWGPLGGHRDTMHMTAAANLAQARREAREFGEERRREIRRRVQEYREKCDMMNEKHTRRRGEDLDS</sequence>
<dbReference type="InterPro" id="IPR051938">
    <property type="entry name" value="Apopto_cytoskel_mod"/>
</dbReference>
<reference evidence="5 6" key="1">
    <citation type="submission" date="2021-08" db="EMBL/GenBank/DDBJ databases">
        <title>Draft Genome Sequence of Phanerochaete sordida strain YK-624.</title>
        <authorList>
            <person name="Mori T."/>
            <person name="Dohra H."/>
            <person name="Suzuki T."/>
            <person name="Kawagishi H."/>
            <person name="Hirai H."/>
        </authorList>
    </citation>
    <scope>NUCLEOTIDE SEQUENCE [LARGE SCALE GENOMIC DNA]</scope>
    <source>
        <strain evidence="5 6">YK-624</strain>
    </source>
</reference>
<name>A0A9P3FZE0_9APHY</name>
<dbReference type="InterPro" id="IPR036869">
    <property type="entry name" value="J_dom_sf"/>
</dbReference>
<dbReference type="Gene3D" id="1.10.287.110">
    <property type="entry name" value="DnaJ domain"/>
    <property type="match status" value="1"/>
</dbReference>
<keyword evidence="3" id="KW-0812">Transmembrane</keyword>
<dbReference type="CDD" id="cd06257">
    <property type="entry name" value="DnaJ"/>
    <property type="match status" value="1"/>
</dbReference>
<dbReference type="Pfam" id="PF00226">
    <property type="entry name" value="DnaJ"/>
    <property type="match status" value="1"/>
</dbReference>
<keyword evidence="2" id="KW-0175">Coiled coil</keyword>
<dbReference type="OrthoDB" id="445556at2759"/>
<accession>A0A9P3FZE0</accession>
<comment type="caution">
    <text evidence="5">The sequence shown here is derived from an EMBL/GenBank/DDBJ whole genome shotgun (WGS) entry which is preliminary data.</text>
</comment>
<dbReference type="InterPro" id="IPR001623">
    <property type="entry name" value="DnaJ_domain"/>
</dbReference>
<dbReference type="PROSITE" id="PS50076">
    <property type="entry name" value="DNAJ_2"/>
    <property type="match status" value="1"/>
</dbReference>
<evidence type="ECO:0000256" key="3">
    <source>
        <dbReference type="SAM" id="Phobius"/>
    </source>
</evidence>
<dbReference type="PANTHER" id="PTHR44145:SF3">
    <property type="entry name" value="DNAJ HOMOLOG SUBFAMILY A MEMBER 3, MITOCHONDRIAL"/>
    <property type="match status" value="1"/>
</dbReference>
<dbReference type="EMBL" id="BPQB01000002">
    <property type="protein sequence ID" value="GJE85381.1"/>
    <property type="molecule type" value="Genomic_DNA"/>
</dbReference>
<dbReference type="SUPFAM" id="SSF46565">
    <property type="entry name" value="Chaperone J-domain"/>
    <property type="match status" value="1"/>
</dbReference>
<dbReference type="PANTHER" id="PTHR44145">
    <property type="entry name" value="DNAJ HOMOLOG SUBFAMILY A MEMBER 3, MITOCHONDRIAL"/>
    <property type="match status" value="1"/>
</dbReference>
<dbReference type="AlphaFoldDB" id="A0A9P3FZE0"/>
<organism evidence="5 6">
    <name type="scientific">Phanerochaete sordida</name>
    <dbReference type="NCBI Taxonomy" id="48140"/>
    <lineage>
        <taxon>Eukaryota</taxon>
        <taxon>Fungi</taxon>
        <taxon>Dikarya</taxon>
        <taxon>Basidiomycota</taxon>
        <taxon>Agaricomycotina</taxon>
        <taxon>Agaricomycetes</taxon>
        <taxon>Polyporales</taxon>
        <taxon>Phanerochaetaceae</taxon>
        <taxon>Phanerochaete</taxon>
    </lineage>
</organism>
<keyword evidence="3" id="KW-0472">Membrane</keyword>
<proteinExistence type="predicted"/>
<protein>
    <submittedName>
        <fullName evidence="5">J domain-containing protein</fullName>
    </submittedName>
</protein>
<keyword evidence="1" id="KW-0143">Chaperone</keyword>
<feature type="coiled-coil region" evidence="2">
    <location>
        <begin position="185"/>
        <end position="220"/>
    </location>
</feature>
<evidence type="ECO:0000259" key="4">
    <source>
        <dbReference type="PROSITE" id="PS50076"/>
    </source>
</evidence>
<feature type="domain" description="J" evidence="4">
    <location>
        <begin position="27"/>
        <end position="116"/>
    </location>
</feature>
<keyword evidence="3" id="KW-1133">Transmembrane helix</keyword>